<feature type="region of interest" description="Disordered" evidence="1">
    <location>
        <begin position="112"/>
        <end position="136"/>
    </location>
</feature>
<reference evidence="3" key="1">
    <citation type="submission" date="2017-03" db="EMBL/GenBank/DDBJ databases">
        <title>Phytopthora megakarya and P. palmivora, two closely related causual agents of cacao black pod achieved similar genome size and gene model numbers by different mechanisms.</title>
        <authorList>
            <person name="Ali S."/>
            <person name="Shao J."/>
            <person name="Larry D.J."/>
            <person name="Kronmiller B."/>
            <person name="Shen D."/>
            <person name="Strem M.D."/>
            <person name="Melnick R.L."/>
            <person name="Guiltinan M.J."/>
            <person name="Tyler B.M."/>
            <person name="Meinhardt L.W."/>
            <person name="Bailey B.A."/>
        </authorList>
    </citation>
    <scope>NUCLEOTIDE SEQUENCE [LARGE SCALE GENOMIC DNA]</scope>
    <source>
        <strain evidence="3">zdho120</strain>
    </source>
</reference>
<organism evidence="2 3">
    <name type="scientific">Phytophthora megakarya</name>
    <dbReference type="NCBI Taxonomy" id="4795"/>
    <lineage>
        <taxon>Eukaryota</taxon>
        <taxon>Sar</taxon>
        <taxon>Stramenopiles</taxon>
        <taxon>Oomycota</taxon>
        <taxon>Peronosporomycetes</taxon>
        <taxon>Peronosporales</taxon>
        <taxon>Peronosporaceae</taxon>
        <taxon>Phytophthora</taxon>
    </lineage>
</organism>
<comment type="caution">
    <text evidence="2">The sequence shown here is derived from an EMBL/GenBank/DDBJ whole genome shotgun (WGS) entry which is preliminary data.</text>
</comment>
<evidence type="ECO:0000313" key="3">
    <source>
        <dbReference type="Proteomes" id="UP000198211"/>
    </source>
</evidence>
<proteinExistence type="predicted"/>
<feature type="compositionally biased region" description="Polar residues" evidence="1">
    <location>
        <begin position="117"/>
        <end position="129"/>
    </location>
</feature>
<evidence type="ECO:0000313" key="2">
    <source>
        <dbReference type="EMBL" id="OWZ12355.1"/>
    </source>
</evidence>
<accession>A0A225W459</accession>
<protein>
    <submittedName>
        <fullName evidence="2">Uncharacterized protein</fullName>
    </submittedName>
</protein>
<gene>
    <name evidence="2" type="ORF">PHMEG_00014505</name>
</gene>
<sequence length="232" mass="25785">MSLGLADESNLNDVLQLCLASLVYDVQIFTATLSPNHPLLSTSIFTSSDVLNELHKNLEEGESLWMRPTLIPPHVELYKKIDQHQQSIDALPEMLEKRMECVLEDGEYDEYDDAKCSDSTSQVTEQTTGFRPPMNGDTLAANKVLGTTHEDMMKKVPVFVVSSQEDPQSNFGSVVKWIPRNYGQEVIGSSEVTGMPESEVTTVDPDRIRSDGLRSTDSEVIGSIWEDLFIGA</sequence>
<evidence type="ECO:0000256" key="1">
    <source>
        <dbReference type="SAM" id="MobiDB-lite"/>
    </source>
</evidence>
<dbReference type="Proteomes" id="UP000198211">
    <property type="component" value="Unassembled WGS sequence"/>
</dbReference>
<dbReference type="OrthoDB" id="125011at2759"/>
<dbReference type="AlphaFoldDB" id="A0A225W459"/>
<name>A0A225W459_9STRA</name>
<keyword evidence="3" id="KW-1185">Reference proteome</keyword>
<dbReference type="EMBL" id="NBNE01001872">
    <property type="protein sequence ID" value="OWZ12355.1"/>
    <property type="molecule type" value="Genomic_DNA"/>
</dbReference>